<accession>A0A8D9ED45</accession>
<reference evidence="1" key="1">
    <citation type="submission" date="2021-05" db="EMBL/GenBank/DDBJ databases">
        <authorList>
            <person name="Alioto T."/>
            <person name="Alioto T."/>
            <person name="Gomez Garrido J."/>
        </authorList>
    </citation>
    <scope>NUCLEOTIDE SEQUENCE</scope>
</reference>
<proteinExistence type="predicted"/>
<protein>
    <submittedName>
        <fullName evidence="1">Uncharacterized protein</fullName>
    </submittedName>
</protein>
<dbReference type="EMBL" id="HBUF01522033">
    <property type="protein sequence ID" value="CAG6749157.1"/>
    <property type="molecule type" value="Transcribed_RNA"/>
</dbReference>
<dbReference type="EMBL" id="HBUF01393071">
    <property type="protein sequence ID" value="CAG6734562.1"/>
    <property type="molecule type" value="Transcribed_RNA"/>
</dbReference>
<evidence type="ECO:0000313" key="1">
    <source>
        <dbReference type="EMBL" id="CAG6749157.1"/>
    </source>
</evidence>
<dbReference type="EMBL" id="HBUF01055227">
    <property type="protein sequence ID" value="CAG6623588.1"/>
    <property type="molecule type" value="Transcribed_RNA"/>
</dbReference>
<name>A0A8D9ED45_9HEMI</name>
<dbReference type="EMBL" id="HBUF01393070">
    <property type="protein sequence ID" value="CAG6734559.1"/>
    <property type="molecule type" value="Transcribed_RNA"/>
</dbReference>
<dbReference type="EMBL" id="HBUF01522032">
    <property type="protein sequence ID" value="CAG6749154.1"/>
    <property type="molecule type" value="Transcribed_RNA"/>
</dbReference>
<organism evidence="1">
    <name type="scientific">Cacopsylla melanoneura</name>
    <dbReference type="NCBI Taxonomy" id="428564"/>
    <lineage>
        <taxon>Eukaryota</taxon>
        <taxon>Metazoa</taxon>
        <taxon>Ecdysozoa</taxon>
        <taxon>Arthropoda</taxon>
        <taxon>Hexapoda</taxon>
        <taxon>Insecta</taxon>
        <taxon>Pterygota</taxon>
        <taxon>Neoptera</taxon>
        <taxon>Paraneoptera</taxon>
        <taxon>Hemiptera</taxon>
        <taxon>Sternorrhyncha</taxon>
        <taxon>Psylloidea</taxon>
        <taxon>Psyllidae</taxon>
        <taxon>Psyllinae</taxon>
        <taxon>Cacopsylla</taxon>
    </lineage>
</organism>
<sequence length="103" mass="11782">MRAAKTIPVSFLFTTPKSLPCVPNLYSSPNYLPVLHCPHLQSIDNGYSLWYTIIFKRGQNIGYGHCVRTCWDRVMAMPPCPVLGNQRLWVWTSMCCWTKSSAK</sequence>
<dbReference type="AlphaFoldDB" id="A0A8D9ED45"/>
<dbReference type="EMBL" id="HBUF01522034">
    <property type="protein sequence ID" value="CAG6749160.1"/>
    <property type="molecule type" value="Transcribed_RNA"/>
</dbReference>
<dbReference type="EMBL" id="HBUF01393069">
    <property type="protein sequence ID" value="CAG6734556.1"/>
    <property type="molecule type" value="Transcribed_RNA"/>
</dbReference>
<dbReference type="EMBL" id="HBUF01055228">
    <property type="protein sequence ID" value="CAG6623590.1"/>
    <property type="molecule type" value="Transcribed_RNA"/>
</dbReference>